<dbReference type="NCBIfam" id="TIGR00254">
    <property type="entry name" value="GGDEF"/>
    <property type="match status" value="1"/>
</dbReference>
<comment type="cofactor">
    <cofactor evidence="1">
        <name>Mg(2+)</name>
        <dbReference type="ChEBI" id="CHEBI:18420"/>
    </cofactor>
</comment>
<dbReference type="SUPFAM" id="SSF53850">
    <property type="entry name" value="Periplasmic binding protein-like II"/>
    <property type="match status" value="3"/>
</dbReference>
<organism evidence="4 5">
    <name type="scientific">Colwellia psychrerythraea</name>
    <name type="common">Vibrio psychroerythus</name>
    <dbReference type="NCBI Taxonomy" id="28229"/>
    <lineage>
        <taxon>Bacteria</taxon>
        <taxon>Pseudomonadati</taxon>
        <taxon>Pseudomonadota</taxon>
        <taxon>Gammaproteobacteria</taxon>
        <taxon>Alteromonadales</taxon>
        <taxon>Colwelliaceae</taxon>
        <taxon>Colwellia</taxon>
    </lineage>
</organism>
<dbReference type="InterPro" id="IPR000160">
    <property type="entry name" value="GGDEF_dom"/>
</dbReference>
<name>A0A1Y5DZT1_COLPS</name>
<dbReference type="Pfam" id="PF00497">
    <property type="entry name" value="SBP_bac_3"/>
    <property type="match status" value="3"/>
</dbReference>
<sequence>MNFFYKQTSYIILITLFLAIFSQTVFAEKAVIAVKQPLTIAINETSFPYHSIDEQGNAIGLMADMWRLWAKKQHVEVQFIVLPWLDTLSEVAKGNVDIHAGLSIIDSRRKTLEFSQPLFSIYTHLYVSQQLSNVNSLADLKPYNIGVVKGSAHIESLEKHHPDFVLKTYDNRHDLYRGALNNELLVFTGLEKLADNFPDYDSLRQRFPAHKVLRYQQGDYGVAVAKDNDVLLNLIEQGFKKITREERSAIERKWLGLDKQKDSLLLAFSSHYPPYMGVSSSGEPQGLLIDVWRLWSKQVGINVEFVPRDMTGGLDLITEQKADIFLAYPDHVKASGETSFANSIYSSNAQVYLNKNVKDIEGKRIRSLEQFNQQRNQGVIGIWQNSTFKDQLITQYPKLNIRYFSSLSSMLNAAERNEISGIVGLVDLINTRLVQNNLQGFFYRLDSPIITLKLSPVIHHKNNKLLEIINRGFNELDINSLIKIEDRWLNGNTGEHYYKQQAQKIMLSEADKDFLASHEKINLGIIKSLSPIEFIDEHGKFSGINRDITRLISDRTGIEFNYVAFDSWQELYKALLDNKIDMLGSITPTAEREKLLIFTESYWQMPWVMVHPQYYGRKTKLEDFYGKQVAIVKGYYLIAKLRNKHPLITFKLVDNREQALVALQQERVDGFITTMASATQLLKQENIVTLMISMMEDVSLEKSHFGINKQLPLLKGIINKGLLSITEKEKQAIYDNWFTLAINTGLDKNVVLQVGAQIGVIILLVLGVIVMWNRRLQVEIKHREQLEKIMKHMATHDELTGLANRVLLKDRLSTAIEFHQRQSLKMAVLFIDLDGFKNINDTHGHGVGDELLQQVAIRLQGCVRSSDTVVRFGGDEFVLLLTGLNSPNEAAYVAEKVLRLMQKEFELSKTNAFIGCSIGIAMYPDDGDNDTDLLKIADTMMYRVKAAGKNHYIFN</sequence>
<dbReference type="GO" id="GO:0003824">
    <property type="term" value="F:catalytic activity"/>
    <property type="evidence" value="ECO:0007669"/>
    <property type="project" value="UniProtKB-ARBA"/>
</dbReference>
<feature type="transmembrane region" description="Helical" evidence="2">
    <location>
        <begin position="750"/>
        <end position="773"/>
    </location>
</feature>
<dbReference type="SUPFAM" id="SSF55073">
    <property type="entry name" value="Nucleotide cyclase"/>
    <property type="match status" value="1"/>
</dbReference>
<dbReference type="Proteomes" id="UP000243053">
    <property type="component" value="Unassembled WGS sequence"/>
</dbReference>
<dbReference type="AlphaFoldDB" id="A0A1Y5DZT1"/>
<dbReference type="Gene3D" id="3.30.70.270">
    <property type="match status" value="1"/>
</dbReference>
<dbReference type="CDD" id="cd01949">
    <property type="entry name" value="GGDEF"/>
    <property type="match status" value="1"/>
</dbReference>
<dbReference type="InterPro" id="IPR029787">
    <property type="entry name" value="Nucleotide_cyclase"/>
</dbReference>
<dbReference type="FunFam" id="3.30.70.270:FF:000001">
    <property type="entry name" value="Diguanylate cyclase domain protein"/>
    <property type="match status" value="1"/>
</dbReference>
<dbReference type="EMBL" id="MAAF01000105">
    <property type="protein sequence ID" value="OUR76023.1"/>
    <property type="molecule type" value="Genomic_DNA"/>
</dbReference>
<dbReference type="PANTHER" id="PTHR46663:SF3">
    <property type="entry name" value="SLL0267 PROTEIN"/>
    <property type="match status" value="1"/>
</dbReference>
<dbReference type="InterPro" id="IPR001638">
    <property type="entry name" value="Solute-binding_3/MltF_N"/>
</dbReference>
<dbReference type="PROSITE" id="PS50887">
    <property type="entry name" value="GGDEF"/>
    <property type="match status" value="1"/>
</dbReference>
<comment type="caution">
    <text evidence="4">The sequence shown here is derived from an EMBL/GenBank/DDBJ whole genome shotgun (WGS) entry which is preliminary data.</text>
</comment>
<keyword evidence="2" id="KW-1133">Transmembrane helix</keyword>
<evidence type="ECO:0000313" key="5">
    <source>
        <dbReference type="Proteomes" id="UP000243053"/>
    </source>
</evidence>
<dbReference type="Gene3D" id="3.40.190.10">
    <property type="entry name" value="Periplasmic binding protein-like II"/>
    <property type="match status" value="6"/>
</dbReference>
<dbReference type="PANTHER" id="PTHR46663">
    <property type="entry name" value="DIGUANYLATE CYCLASE DGCT-RELATED"/>
    <property type="match status" value="1"/>
</dbReference>
<dbReference type="CDD" id="cd01007">
    <property type="entry name" value="PBP2_BvgS_HisK_like"/>
    <property type="match status" value="1"/>
</dbReference>
<dbReference type="SMART" id="SM00267">
    <property type="entry name" value="GGDEF"/>
    <property type="match status" value="1"/>
</dbReference>
<dbReference type="CDD" id="cd13706">
    <property type="entry name" value="PBP2_HisK_like_1"/>
    <property type="match status" value="1"/>
</dbReference>
<evidence type="ECO:0000256" key="2">
    <source>
        <dbReference type="SAM" id="Phobius"/>
    </source>
</evidence>
<dbReference type="Pfam" id="PF00990">
    <property type="entry name" value="GGDEF"/>
    <property type="match status" value="1"/>
</dbReference>
<evidence type="ECO:0000259" key="3">
    <source>
        <dbReference type="PROSITE" id="PS50887"/>
    </source>
</evidence>
<keyword evidence="2" id="KW-0472">Membrane</keyword>
<evidence type="ECO:0000313" key="4">
    <source>
        <dbReference type="EMBL" id="OUR76023.1"/>
    </source>
</evidence>
<keyword evidence="2" id="KW-0812">Transmembrane</keyword>
<dbReference type="InterPro" id="IPR043128">
    <property type="entry name" value="Rev_trsase/Diguanyl_cyclase"/>
</dbReference>
<evidence type="ECO:0000256" key="1">
    <source>
        <dbReference type="ARBA" id="ARBA00001946"/>
    </source>
</evidence>
<protein>
    <submittedName>
        <fullName evidence="4">ABC transporter substrate-binding protein</fullName>
    </submittedName>
</protein>
<dbReference type="InterPro" id="IPR052163">
    <property type="entry name" value="DGC-Regulatory_Protein"/>
</dbReference>
<proteinExistence type="predicted"/>
<dbReference type="SMART" id="SM00062">
    <property type="entry name" value="PBPb"/>
    <property type="match status" value="3"/>
</dbReference>
<accession>A0A1Y5DZT1</accession>
<gene>
    <name evidence="4" type="ORF">A9Q75_16785</name>
</gene>
<reference evidence="5" key="1">
    <citation type="journal article" date="2017" name="Proc. Natl. Acad. Sci. U.S.A.">
        <title>Simulation of Deepwater Horizon oil plume reveals substrate specialization within a complex community of hydrocarbon degraders.</title>
        <authorList>
            <person name="Hu P."/>
            <person name="Dubinsky E.A."/>
            <person name="Probst A.J."/>
            <person name="Wang J."/>
            <person name="Sieber C.M.K."/>
            <person name="Tom L.M."/>
            <person name="Gardinali P."/>
            <person name="Banfield J.F."/>
            <person name="Atlas R.M."/>
            <person name="Andersen G.L."/>
        </authorList>
    </citation>
    <scope>NUCLEOTIDE SEQUENCE [LARGE SCALE GENOMIC DNA]</scope>
</reference>
<feature type="domain" description="GGDEF" evidence="3">
    <location>
        <begin position="824"/>
        <end position="955"/>
    </location>
</feature>